<feature type="region of interest" description="Disordered" evidence="1">
    <location>
        <begin position="170"/>
        <end position="196"/>
    </location>
</feature>
<feature type="compositionally biased region" description="Pro residues" evidence="1">
    <location>
        <begin position="403"/>
        <end position="454"/>
    </location>
</feature>
<protein>
    <submittedName>
        <fullName evidence="2">Uncharacterized protein</fullName>
    </submittedName>
</protein>
<dbReference type="Proteomes" id="UP000218209">
    <property type="component" value="Unassembled WGS sequence"/>
</dbReference>
<proteinExistence type="predicted"/>
<evidence type="ECO:0000313" key="2">
    <source>
        <dbReference type="EMBL" id="OSX76660.1"/>
    </source>
</evidence>
<feature type="compositionally biased region" description="Basic residues" evidence="1">
    <location>
        <begin position="272"/>
        <end position="283"/>
    </location>
</feature>
<feature type="compositionally biased region" description="Basic residues" evidence="1">
    <location>
        <begin position="458"/>
        <end position="467"/>
    </location>
</feature>
<dbReference type="EMBL" id="KV918859">
    <property type="protein sequence ID" value="OSX76660.1"/>
    <property type="molecule type" value="Genomic_DNA"/>
</dbReference>
<evidence type="ECO:0000313" key="3">
    <source>
        <dbReference type="Proteomes" id="UP000218209"/>
    </source>
</evidence>
<accession>A0A1X6P7D4</accession>
<sequence length="486" mass="49626">MVDAATVMAVGARAGIWSHAETAGVLPAAATPITPRSAIRRMAMSITVSGPNSTPAVVPNDRLTTTLRAGAAALKAEAISRAAKMVENSPNSVSANTLMHRTDARLATPAVAPATVAATCVPWPSPSTPEVMPPVQRSATYVVARPPNSACVARHPVSITYTVTPAPWEGKQGVEKKPSRGSLRWSMRSSPQKPATPPVMICVCRTAAGAPSVPTSSGAPAAARGVTLTAPADGAGAANSTAATSALTSSTPGMAMMVVKSGAAAATEQVARARRRVGRRRRAGGPFPRPPRPTPWLTRPPRRRGGGGRRPQCRLGTGSGTVAPPFPPAPAAPRATGGGRRPPRRAPAGRPPPTNPARHGPTPRARPPGLCCTPTGAPAGGSGVVCRPPPAGAEVSDQGADGRPPPAMRRPRPPPPAPSPQPLVPFPQCHPAPPPWFPSHRPPPPRDGPHPQPTRAPGRSRRRHWRGRGGGGSARTASGAAGGCPP</sequence>
<name>A0A1X6P7D4_PORUM</name>
<reference evidence="2 3" key="1">
    <citation type="submission" date="2017-03" db="EMBL/GenBank/DDBJ databases">
        <title>WGS assembly of Porphyra umbilicalis.</title>
        <authorList>
            <person name="Brawley S.H."/>
            <person name="Blouin N.A."/>
            <person name="Ficko-Blean E."/>
            <person name="Wheeler G.L."/>
            <person name="Lohr M."/>
            <person name="Goodson H.V."/>
            <person name="Jenkins J.W."/>
            <person name="Blaby-Haas C.E."/>
            <person name="Helliwell K.E."/>
            <person name="Chan C."/>
            <person name="Marriage T."/>
            <person name="Bhattacharya D."/>
            <person name="Klein A.S."/>
            <person name="Badis Y."/>
            <person name="Brodie J."/>
            <person name="Cao Y."/>
            <person name="Collen J."/>
            <person name="Dittami S.M."/>
            <person name="Gachon C.M."/>
            <person name="Green B.R."/>
            <person name="Karpowicz S."/>
            <person name="Kim J.W."/>
            <person name="Kudahl U."/>
            <person name="Lin S."/>
            <person name="Michel G."/>
            <person name="Mittag M."/>
            <person name="Olson B.J."/>
            <person name="Pangilinan J."/>
            <person name="Peng Y."/>
            <person name="Qiu H."/>
            <person name="Shu S."/>
            <person name="Singer J.T."/>
            <person name="Smith A.G."/>
            <person name="Sprecher B.N."/>
            <person name="Wagner V."/>
            <person name="Wang W."/>
            <person name="Wang Z.-Y."/>
            <person name="Yan J."/>
            <person name="Yarish C."/>
            <person name="Zoeuner-Riek S."/>
            <person name="Zhuang Y."/>
            <person name="Zou Y."/>
            <person name="Lindquist E.A."/>
            <person name="Grimwood J."/>
            <person name="Barry K."/>
            <person name="Rokhsar D.S."/>
            <person name="Schmutz J."/>
            <person name="Stiller J.W."/>
            <person name="Grossman A.R."/>
            <person name="Prochnik S.E."/>
        </authorList>
    </citation>
    <scope>NUCLEOTIDE SEQUENCE [LARGE SCALE GENOMIC DNA]</scope>
    <source>
        <strain evidence="2">4086291</strain>
    </source>
</reference>
<gene>
    <name evidence="2" type="ORF">BU14_0180s0007</name>
</gene>
<dbReference type="PRINTS" id="PR01217">
    <property type="entry name" value="PRICHEXTENSN"/>
</dbReference>
<organism evidence="2 3">
    <name type="scientific">Porphyra umbilicalis</name>
    <name type="common">Purple laver</name>
    <name type="synonym">Red alga</name>
    <dbReference type="NCBI Taxonomy" id="2786"/>
    <lineage>
        <taxon>Eukaryota</taxon>
        <taxon>Rhodophyta</taxon>
        <taxon>Bangiophyceae</taxon>
        <taxon>Bangiales</taxon>
        <taxon>Bangiaceae</taxon>
        <taxon>Porphyra</taxon>
    </lineage>
</organism>
<dbReference type="AlphaFoldDB" id="A0A1X6P7D4"/>
<feature type="region of interest" description="Disordered" evidence="1">
    <location>
        <begin position="264"/>
        <end position="486"/>
    </location>
</feature>
<evidence type="ECO:0000256" key="1">
    <source>
        <dbReference type="SAM" id="MobiDB-lite"/>
    </source>
</evidence>
<keyword evidence="3" id="KW-1185">Reference proteome</keyword>